<feature type="compositionally biased region" description="Basic and acidic residues" evidence="1">
    <location>
        <begin position="437"/>
        <end position="448"/>
    </location>
</feature>
<organism evidence="2 3">
    <name type="scientific">Delitschia confertaspora ATCC 74209</name>
    <dbReference type="NCBI Taxonomy" id="1513339"/>
    <lineage>
        <taxon>Eukaryota</taxon>
        <taxon>Fungi</taxon>
        <taxon>Dikarya</taxon>
        <taxon>Ascomycota</taxon>
        <taxon>Pezizomycotina</taxon>
        <taxon>Dothideomycetes</taxon>
        <taxon>Pleosporomycetidae</taxon>
        <taxon>Pleosporales</taxon>
        <taxon>Delitschiaceae</taxon>
        <taxon>Delitschia</taxon>
    </lineage>
</organism>
<name>A0A9P4JNH3_9PLEO</name>
<gene>
    <name evidence="2" type="ORF">GQ43DRAFT_430479</name>
</gene>
<feature type="region of interest" description="Disordered" evidence="1">
    <location>
        <begin position="415"/>
        <end position="451"/>
    </location>
</feature>
<reference evidence="2" key="1">
    <citation type="journal article" date="2020" name="Stud. Mycol.">
        <title>101 Dothideomycetes genomes: a test case for predicting lifestyles and emergence of pathogens.</title>
        <authorList>
            <person name="Haridas S."/>
            <person name="Albert R."/>
            <person name="Binder M."/>
            <person name="Bloem J."/>
            <person name="Labutti K."/>
            <person name="Salamov A."/>
            <person name="Andreopoulos B."/>
            <person name="Baker S."/>
            <person name="Barry K."/>
            <person name="Bills G."/>
            <person name="Bluhm B."/>
            <person name="Cannon C."/>
            <person name="Castanera R."/>
            <person name="Culley D."/>
            <person name="Daum C."/>
            <person name="Ezra D."/>
            <person name="Gonzalez J."/>
            <person name="Henrissat B."/>
            <person name="Kuo A."/>
            <person name="Liang C."/>
            <person name="Lipzen A."/>
            <person name="Lutzoni F."/>
            <person name="Magnuson J."/>
            <person name="Mondo S."/>
            <person name="Nolan M."/>
            <person name="Ohm R."/>
            <person name="Pangilinan J."/>
            <person name="Park H.-J."/>
            <person name="Ramirez L."/>
            <person name="Alfaro M."/>
            <person name="Sun H."/>
            <person name="Tritt A."/>
            <person name="Yoshinaga Y."/>
            <person name="Zwiers L.-H."/>
            <person name="Turgeon B."/>
            <person name="Goodwin S."/>
            <person name="Spatafora J."/>
            <person name="Crous P."/>
            <person name="Grigoriev I."/>
        </authorList>
    </citation>
    <scope>NUCLEOTIDE SEQUENCE</scope>
    <source>
        <strain evidence="2">ATCC 74209</strain>
    </source>
</reference>
<comment type="caution">
    <text evidence="2">The sequence shown here is derived from an EMBL/GenBank/DDBJ whole genome shotgun (WGS) entry which is preliminary data.</text>
</comment>
<dbReference type="Proteomes" id="UP000799536">
    <property type="component" value="Unassembled WGS sequence"/>
</dbReference>
<evidence type="ECO:0000313" key="3">
    <source>
        <dbReference type="Proteomes" id="UP000799536"/>
    </source>
</evidence>
<dbReference type="AlphaFoldDB" id="A0A9P4JNH3"/>
<feature type="compositionally biased region" description="Polar residues" evidence="1">
    <location>
        <begin position="418"/>
        <end position="427"/>
    </location>
</feature>
<evidence type="ECO:0000313" key="2">
    <source>
        <dbReference type="EMBL" id="KAF2202758.1"/>
    </source>
</evidence>
<keyword evidence="3" id="KW-1185">Reference proteome</keyword>
<evidence type="ECO:0000256" key="1">
    <source>
        <dbReference type="SAM" id="MobiDB-lite"/>
    </source>
</evidence>
<accession>A0A9P4JNH3</accession>
<protein>
    <submittedName>
        <fullName evidence="2">Uncharacterized protein</fullName>
    </submittedName>
</protein>
<feature type="region of interest" description="Disordered" evidence="1">
    <location>
        <begin position="195"/>
        <end position="216"/>
    </location>
</feature>
<dbReference type="EMBL" id="ML993925">
    <property type="protein sequence ID" value="KAF2202758.1"/>
    <property type="molecule type" value="Genomic_DNA"/>
</dbReference>
<sequence>MSASDEEYDPADLVLLPPDTPYVSLTANENLYEAPSGDVSATPQLDGNASVFDPKQVMVDEQSSTVVHHDAKPLLLGKDVVCEELSDEVGDIFEPNENLSILGIEQTTAAGKSSPVIYNNTGLDDGKHILGNNVGEGSAYEIRNISASDENFSTFVPEETTTIEQLSDEIHDNTEHHEETGILVSEKESAVDELRTPHSRSKDSNHSFVESRSNGNMPVTQTQAELYGVANSNKNIGISLPEQITTTEQAVDEGHDPRHGKTVLIPENEVTVEEWGALQHRSENSCSSVVNLDTKGYTLAFQDQATDATGINKQRGESCDGKAEDNKVHNKAAMKAGFADAFSSSLSGAEVSPGDAEYAEKYSKMLKSLDGTTAGVVRPGKQDSASRNFALSKSFHPTTYQQLSMDDFQAKVGEAQKGLQQQPSSGVPEQVEVSPTDSKRHDELKGSDDSTVEFSSGLVAHLIPLSQNLNDRHGIDSLLAVMAKRPQKSQTSQEEEAKANEVSKRIEKTKISTTLPMSKNERRAALKRSKVKNTHSVLDTSPEMSGFNSVLTEQIQNYKDRKDLKALYQRGWSRRPESIKGMMDAHVPRSEIIDEHGAEGKQAVSDYFGDPRPDELAKFYCEQLTTTWILPKARFIWNFVMNLIQYELSLLGAGSTDGDRAYIMQSTFNRVIEAHRKMVNDNSRSIKEEKVQEKRKWKKELVDRGLLREKEEKPQIWTEYLHECLLLGDNKFQA</sequence>
<proteinExistence type="predicted"/>
<feature type="compositionally biased region" description="Polar residues" evidence="1">
    <location>
        <begin position="206"/>
        <end position="216"/>
    </location>
</feature>
<feature type="compositionally biased region" description="Basic and acidic residues" evidence="1">
    <location>
        <begin position="195"/>
        <end position="205"/>
    </location>
</feature>